<evidence type="ECO:0000256" key="1">
    <source>
        <dbReference type="SAM" id="MobiDB-lite"/>
    </source>
</evidence>
<comment type="caution">
    <text evidence="2">The sequence shown here is derived from an EMBL/GenBank/DDBJ whole genome shotgun (WGS) entry which is preliminary data.</text>
</comment>
<feature type="region of interest" description="Disordered" evidence="1">
    <location>
        <begin position="1"/>
        <end position="28"/>
    </location>
</feature>
<name>A0A2C5XC20_9HYPO</name>
<dbReference type="Proteomes" id="UP000226192">
    <property type="component" value="Unassembled WGS sequence"/>
</dbReference>
<keyword evidence="3" id="KW-1185">Reference proteome</keyword>
<evidence type="ECO:0000313" key="2">
    <source>
        <dbReference type="EMBL" id="PHH66769.1"/>
    </source>
</evidence>
<sequence length="395" mass="44732">MTRKRAAATPKAPRAKKRQRTSAEEEKKEYIVSDKELKELLDEPQNDGLVVLLTEEKARYKGAAHWAPEEERLFEYLFLRQEVAMLPSYWLVDFCGVVMPPSLFKSSEEKPPIIASMSGKEFHASTALMRLIDLTTEVRTLVQSNKRAKIPHIIKRTIQEYITWASKDGGYQDLDYVPNLIVSSVNAHDDADKVVNELQWRMYTLARLQRAFLRIGDNKPLWDKEMRPSPRKTRGQCLVEKFMRESRVKSEDLAAPPSIKMPSKAATDADSDKKPTSTTKTKTPTKTSKQTPKTPSPTPAAPDQQDASHGYRRHPPVVYGLFILRTSVMLLSIDSSKPEPAQVSYHVDINLLEYQQSMWNGITIALAVCFARQDLVKHIADFKPAPVLDDGDPDA</sequence>
<feature type="region of interest" description="Disordered" evidence="1">
    <location>
        <begin position="220"/>
        <end position="312"/>
    </location>
</feature>
<proteinExistence type="predicted"/>
<dbReference type="AlphaFoldDB" id="A0A2C5XC20"/>
<protein>
    <submittedName>
        <fullName evidence="2">Uncharacterized protein</fullName>
    </submittedName>
</protein>
<evidence type="ECO:0000313" key="3">
    <source>
        <dbReference type="Proteomes" id="UP000226192"/>
    </source>
</evidence>
<organism evidence="2 3">
    <name type="scientific">Ophiocordyceps australis</name>
    <dbReference type="NCBI Taxonomy" id="1399860"/>
    <lineage>
        <taxon>Eukaryota</taxon>
        <taxon>Fungi</taxon>
        <taxon>Dikarya</taxon>
        <taxon>Ascomycota</taxon>
        <taxon>Pezizomycotina</taxon>
        <taxon>Sordariomycetes</taxon>
        <taxon>Hypocreomycetidae</taxon>
        <taxon>Hypocreales</taxon>
        <taxon>Ophiocordycipitaceae</taxon>
        <taxon>Ophiocordyceps</taxon>
    </lineage>
</organism>
<reference evidence="2 3" key="1">
    <citation type="submission" date="2017-06" db="EMBL/GenBank/DDBJ databases">
        <title>Ant-infecting Ophiocordyceps genomes reveal a high diversity of potential behavioral manipulation genes and a possible major role for enterotoxins.</title>
        <authorList>
            <person name="De Bekker C."/>
            <person name="Evans H.C."/>
            <person name="Brachmann A."/>
            <person name="Hughes D.P."/>
        </authorList>
    </citation>
    <scope>NUCLEOTIDE SEQUENCE [LARGE SCALE GENOMIC DNA]</scope>
    <source>
        <strain evidence="2 3">Map64</strain>
    </source>
</reference>
<dbReference type="OrthoDB" id="5286775at2759"/>
<accession>A0A2C5XC20</accession>
<feature type="compositionally biased region" description="Low complexity" evidence="1">
    <location>
        <begin position="276"/>
        <end position="293"/>
    </location>
</feature>
<feature type="compositionally biased region" description="Basic and acidic residues" evidence="1">
    <location>
        <begin position="241"/>
        <end position="252"/>
    </location>
</feature>
<gene>
    <name evidence="2" type="ORF">CDD81_5901</name>
</gene>
<dbReference type="EMBL" id="NJET01000005">
    <property type="protein sequence ID" value="PHH66769.1"/>
    <property type="molecule type" value="Genomic_DNA"/>
</dbReference>